<comment type="caution">
    <text evidence="4">The sequence shown here is derived from an EMBL/GenBank/DDBJ whole genome shotgun (WGS) entry which is preliminary data.</text>
</comment>
<dbReference type="InterPro" id="IPR036085">
    <property type="entry name" value="PAZ_dom_sf"/>
</dbReference>
<keyword evidence="1" id="KW-0378">Hydrolase</keyword>
<organism evidence="4 5">
    <name type="scientific">Ditylenchus destructor</name>
    <dbReference type="NCBI Taxonomy" id="166010"/>
    <lineage>
        <taxon>Eukaryota</taxon>
        <taxon>Metazoa</taxon>
        <taxon>Ecdysozoa</taxon>
        <taxon>Nematoda</taxon>
        <taxon>Chromadorea</taxon>
        <taxon>Rhabditida</taxon>
        <taxon>Tylenchina</taxon>
        <taxon>Tylenchomorpha</taxon>
        <taxon>Sphaerularioidea</taxon>
        <taxon>Anguinidae</taxon>
        <taxon>Anguininae</taxon>
        <taxon>Ditylenchus</taxon>
    </lineage>
</organism>
<dbReference type="GO" id="GO:0046677">
    <property type="term" value="P:response to antibiotic"/>
    <property type="evidence" value="ECO:0007669"/>
    <property type="project" value="UniProtKB-KW"/>
</dbReference>
<dbReference type="PANTHER" id="PTHR22891">
    <property type="entry name" value="EUKARYOTIC TRANSLATION INITIATION FACTOR 2C"/>
    <property type="match status" value="1"/>
</dbReference>
<evidence type="ECO:0000313" key="5">
    <source>
        <dbReference type="Proteomes" id="UP001201812"/>
    </source>
</evidence>
<evidence type="ECO:0000313" key="4">
    <source>
        <dbReference type="EMBL" id="KAI1729604.1"/>
    </source>
</evidence>
<sequence length="373" mass="40999">MGIKPGAVVYRYDVDIVRLDKKLYLTKLGADDGQKTLNRKMCTSLIATLYEKTGFHYNQHIHYVYDGRKNLFTNGEIELEQSVVQIVPDEMEDFVRVSLRNSPASIKIVPSSTFKLPLSLVDSSLCSSPDKQADHSLRTFLELLTTQPLLNSGAYNVGGIGKLFEKRPTGHLLGGIATHAGIAKGIRIVQNNGAPTPALVADVRTCAFYREQTLDRSIQEMIPRDGQLTHDVWRKILTLYKGVRCTLTYDQSRSIVIGSFTSQPLAEIEIRLAGSSANVSLVDFFANKKDVEIPAEQLYWPAVRATASANSVFPVNVLQIMPNQRVPMEKMSESISAALLKDAPAAYATDHAPNPGFSGFPEAISPDRNTSGG</sequence>
<feature type="region of interest" description="Disordered" evidence="3">
    <location>
        <begin position="351"/>
        <end position="373"/>
    </location>
</feature>
<keyword evidence="2" id="KW-0046">Antibiotic resistance</keyword>
<dbReference type="GO" id="GO:0017001">
    <property type="term" value="P:antibiotic catabolic process"/>
    <property type="evidence" value="ECO:0007669"/>
    <property type="project" value="InterPro"/>
</dbReference>
<protein>
    <submittedName>
        <fullName evidence="4">Piwi domain-containing protein</fullName>
    </submittedName>
</protein>
<dbReference type="Proteomes" id="UP001201812">
    <property type="component" value="Unassembled WGS sequence"/>
</dbReference>
<dbReference type="GO" id="GO:0008800">
    <property type="term" value="F:beta-lactamase activity"/>
    <property type="evidence" value="ECO:0007669"/>
    <property type="project" value="InterPro"/>
</dbReference>
<reference evidence="4" key="1">
    <citation type="submission" date="2022-01" db="EMBL/GenBank/DDBJ databases">
        <title>Genome Sequence Resource for Two Populations of Ditylenchus destructor, the Migratory Endoparasitic Phytonematode.</title>
        <authorList>
            <person name="Zhang H."/>
            <person name="Lin R."/>
            <person name="Xie B."/>
        </authorList>
    </citation>
    <scope>NUCLEOTIDE SEQUENCE</scope>
    <source>
        <strain evidence="4">BazhouSP</strain>
    </source>
</reference>
<keyword evidence="5" id="KW-1185">Reference proteome</keyword>
<dbReference type="PROSITE" id="PS00337">
    <property type="entry name" value="BETA_LACTAMASE_D"/>
    <property type="match status" value="1"/>
</dbReference>
<dbReference type="InterPro" id="IPR002137">
    <property type="entry name" value="Beta-lactam_class-D_AS"/>
</dbReference>
<evidence type="ECO:0000256" key="1">
    <source>
        <dbReference type="ARBA" id="ARBA00022801"/>
    </source>
</evidence>
<dbReference type="Gene3D" id="2.170.260.10">
    <property type="entry name" value="paz domain"/>
    <property type="match status" value="1"/>
</dbReference>
<evidence type="ECO:0000256" key="2">
    <source>
        <dbReference type="ARBA" id="ARBA00023251"/>
    </source>
</evidence>
<accession>A0AAD4R8G2</accession>
<dbReference type="SUPFAM" id="SSF101690">
    <property type="entry name" value="PAZ domain"/>
    <property type="match status" value="1"/>
</dbReference>
<proteinExistence type="predicted"/>
<dbReference type="AlphaFoldDB" id="A0AAD4R8G2"/>
<name>A0AAD4R8G2_9BILA</name>
<evidence type="ECO:0000256" key="3">
    <source>
        <dbReference type="SAM" id="MobiDB-lite"/>
    </source>
</evidence>
<gene>
    <name evidence="4" type="ORF">DdX_01857</name>
</gene>
<dbReference type="EMBL" id="JAKKPZ010000001">
    <property type="protein sequence ID" value="KAI1729604.1"/>
    <property type="molecule type" value="Genomic_DNA"/>
</dbReference>